<protein>
    <submittedName>
        <fullName evidence="1">Uncharacterized protein</fullName>
    </submittedName>
</protein>
<feature type="non-terminal residue" evidence="1">
    <location>
        <position position="41"/>
    </location>
</feature>
<reference evidence="1" key="1">
    <citation type="journal article" date="2014" name="Front. Microbiol.">
        <title>High frequency of phylogenetically diverse reductive dehalogenase-homologous genes in deep subseafloor sedimentary metagenomes.</title>
        <authorList>
            <person name="Kawai M."/>
            <person name="Futagami T."/>
            <person name="Toyoda A."/>
            <person name="Takaki Y."/>
            <person name="Nishi S."/>
            <person name="Hori S."/>
            <person name="Arai W."/>
            <person name="Tsubouchi T."/>
            <person name="Morono Y."/>
            <person name="Uchiyama I."/>
            <person name="Ito T."/>
            <person name="Fujiyama A."/>
            <person name="Inagaki F."/>
            <person name="Takami H."/>
        </authorList>
    </citation>
    <scope>NUCLEOTIDE SEQUENCE</scope>
    <source>
        <strain evidence="1">Expedition CK06-06</strain>
    </source>
</reference>
<dbReference type="AlphaFoldDB" id="X1ALP5"/>
<comment type="caution">
    <text evidence="1">The sequence shown here is derived from an EMBL/GenBank/DDBJ whole genome shotgun (WGS) entry which is preliminary data.</text>
</comment>
<organism evidence="1">
    <name type="scientific">marine sediment metagenome</name>
    <dbReference type="NCBI Taxonomy" id="412755"/>
    <lineage>
        <taxon>unclassified sequences</taxon>
        <taxon>metagenomes</taxon>
        <taxon>ecological metagenomes</taxon>
    </lineage>
</organism>
<sequence>MINVEYAEPSVFPVLESIRLITNEVDEDMSIIGAMKGEFRP</sequence>
<proteinExistence type="predicted"/>
<evidence type="ECO:0000313" key="1">
    <source>
        <dbReference type="EMBL" id="GAG70412.1"/>
    </source>
</evidence>
<dbReference type="EMBL" id="BART01004398">
    <property type="protein sequence ID" value="GAG70412.1"/>
    <property type="molecule type" value="Genomic_DNA"/>
</dbReference>
<name>X1ALP5_9ZZZZ</name>
<accession>X1ALP5</accession>
<gene>
    <name evidence="1" type="ORF">S01H4_11072</name>
</gene>